<dbReference type="EMBL" id="JADAQV010000003">
    <property type="protein sequence ID" value="MBE1724187.1"/>
    <property type="molecule type" value="Genomic_DNA"/>
</dbReference>
<protein>
    <submittedName>
        <fullName evidence="1">Uncharacterized protein</fullName>
    </submittedName>
</protein>
<gene>
    <name evidence="1" type="ORF">IGM82_07180</name>
</gene>
<accession>A0ABR9MS01</accession>
<name>A0ABR9MS01_9PROT</name>
<sequence>MNLSSPMAFVIGAGLATLHELKTLYDSEDMWLLWEIAAVERMNGHS</sequence>
<proteinExistence type="predicted"/>
<organism evidence="1 2">
    <name type="scientific">Bombella apis</name>
    <dbReference type="NCBI Taxonomy" id="1785988"/>
    <lineage>
        <taxon>Bacteria</taxon>
        <taxon>Pseudomonadati</taxon>
        <taxon>Pseudomonadota</taxon>
        <taxon>Alphaproteobacteria</taxon>
        <taxon>Acetobacterales</taxon>
        <taxon>Acetobacteraceae</taxon>
        <taxon>Bombella</taxon>
    </lineage>
</organism>
<dbReference type="Proteomes" id="UP000599085">
    <property type="component" value="Unassembled WGS sequence"/>
</dbReference>
<dbReference type="RefSeq" id="WP_156878805.1">
    <property type="nucleotide sequence ID" value="NZ_CANUIG010000001.1"/>
</dbReference>
<evidence type="ECO:0000313" key="2">
    <source>
        <dbReference type="Proteomes" id="UP000599085"/>
    </source>
</evidence>
<evidence type="ECO:0000313" key="1">
    <source>
        <dbReference type="EMBL" id="MBE1724187.1"/>
    </source>
</evidence>
<keyword evidence="2" id="KW-1185">Reference proteome</keyword>
<reference evidence="1 2" key="1">
    <citation type="submission" date="2020-09" db="EMBL/GenBank/DDBJ databases">
        <title>Bombella mellium and Bombella favum sp. nov., two novel species isolated from honey of Apis mellifera.</title>
        <authorList>
            <person name="Hilgarth M."/>
            <person name="Redwitz J."/>
            <person name="Ehrmann M.A."/>
            <person name="Vogel R.F."/>
            <person name="Jakob F."/>
        </authorList>
    </citation>
    <scope>NUCLEOTIDE SEQUENCE [LARGE SCALE GENOMIC DNA]</scope>
    <source>
        <strain evidence="1 2">MRM1</strain>
    </source>
</reference>
<comment type="caution">
    <text evidence="1">The sequence shown here is derived from an EMBL/GenBank/DDBJ whole genome shotgun (WGS) entry which is preliminary data.</text>
</comment>